<feature type="signal peptide" evidence="7">
    <location>
        <begin position="1"/>
        <end position="33"/>
    </location>
</feature>
<comment type="similarity">
    <text evidence="5">Belongs to the Omp25/RopB family.</text>
</comment>
<sequence length="492" mass="52191">MFRIVAYLQEATVQKTLLAGIAAAGLLSASALASDLPTKAAVYKAPIAAPPYNWSGLYVGANFGGGWSNGSLNIPGNNLYGGLTEFIGGVQAGYNFQAGHFLFGVEGDFDGASFSHPVLSNPTLGFVDQHWIGTVAGRVGLVNDQWLVFAKLGGGWVHSDATLNLPGAVWNGSGTGSGWLAGAGIEYGFKPHWTVKLEYDYLGLSNWNSPTIPSVALNRDLQMVKAGINYKFESGVSATAEPSGTSGSAEPSEDLQKASQNPIADLVSVPFQSNTNFNTGPFDRTQEVFNIQPVVPMHLNDDWNLISRTIIPLISQPSPLFDSNTNGVGDITQSLFFSPAHPGALIWGAGPVFTVPSANDPFLGTGKFLFGPTAVFLVTPGHWVVGVLLNNQWSVGGNPLTPAVNSFLAQPFLNYNMAHGWYLTTSPIITSNWLAASGQQWTVPIGGGFGRVFKVGDQPVNAQIAGYYNAIRPTGTSAWQLRATLALLFPVK</sequence>
<evidence type="ECO:0000256" key="7">
    <source>
        <dbReference type="SAM" id="SignalP"/>
    </source>
</evidence>
<evidence type="ECO:0000313" key="10">
    <source>
        <dbReference type="Proteomes" id="UP000243904"/>
    </source>
</evidence>
<dbReference type="Gene3D" id="2.40.160.20">
    <property type="match status" value="1"/>
</dbReference>
<keyword evidence="2 7" id="KW-0732">Signal</keyword>
<evidence type="ECO:0000256" key="1">
    <source>
        <dbReference type="ARBA" id="ARBA00004442"/>
    </source>
</evidence>
<proteinExistence type="inferred from homology"/>
<keyword evidence="3" id="KW-0472">Membrane</keyword>
<feature type="domain" description="Outer membrane protein beta-barrel" evidence="8">
    <location>
        <begin position="21"/>
        <end position="232"/>
    </location>
</feature>
<organism evidence="9 10">
    <name type="scientific">Bradyrhizobium canariense</name>
    <dbReference type="NCBI Taxonomy" id="255045"/>
    <lineage>
        <taxon>Bacteria</taxon>
        <taxon>Pseudomonadati</taxon>
        <taxon>Pseudomonadota</taxon>
        <taxon>Alphaproteobacteria</taxon>
        <taxon>Hyphomicrobiales</taxon>
        <taxon>Nitrobacteraceae</taxon>
        <taxon>Bradyrhizobium</taxon>
    </lineage>
</organism>
<evidence type="ECO:0000256" key="4">
    <source>
        <dbReference type="ARBA" id="ARBA00023237"/>
    </source>
</evidence>
<dbReference type="InterPro" id="IPR011250">
    <property type="entry name" value="OMP/PagP_B-barrel"/>
</dbReference>
<dbReference type="PANTHER" id="PTHR34001:SF3">
    <property type="entry name" value="BLL7405 PROTEIN"/>
    <property type="match status" value="1"/>
</dbReference>
<evidence type="ECO:0000256" key="6">
    <source>
        <dbReference type="SAM" id="MobiDB-lite"/>
    </source>
</evidence>
<reference evidence="10" key="1">
    <citation type="submission" date="2016-10" db="EMBL/GenBank/DDBJ databases">
        <authorList>
            <person name="Varghese N."/>
            <person name="Submissions S."/>
        </authorList>
    </citation>
    <scope>NUCLEOTIDE SEQUENCE [LARGE SCALE GENOMIC DNA]</scope>
    <source>
        <strain evidence="10">GAS369</strain>
    </source>
</reference>
<dbReference type="InterPro" id="IPR027385">
    <property type="entry name" value="Beta-barrel_OMP"/>
</dbReference>
<dbReference type="Proteomes" id="UP000243904">
    <property type="component" value="Chromosome I"/>
</dbReference>
<evidence type="ECO:0000256" key="5">
    <source>
        <dbReference type="ARBA" id="ARBA00038306"/>
    </source>
</evidence>
<dbReference type="AlphaFoldDB" id="A0A1H1TAK8"/>
<accession>A0A1H1TAK8</accession>
<evidence type="ECO:0000256" key="3">
    <source>
        <dbReference type="ARBA" id="ARBA00023136"/>
    </source>
</evidence>
<comment type="subcellular location">
    <subcellularLocation>
        <location evidence="1">Cell outer membrane</location>
    </subcellularLocation>
</comment>
<gene>
    <name evidence="9" type="ORF">SAMN05444158_2471</name>
</gene>
<feature type="region of interest" description="Disordered" evidence="6">
    <location>
        <begin position="237"/>
        <end position="259"/>
    </location>
</feature>
<feature type="chain" id="PRO_5009260892" evidence="7">
    <location>
        <begin position="34"/>
        <end position="492"/>
    </location>
</feature>
<dbReference type="EMBL" id="LT629750">
    <property type="protein sequence ID" value="SDS57280.1"/>
    <property type="molecule type" value="Genomic_DNA"/>
</dbReference>
<dbReference type="GO" id="GO:0009279">
    <property type="term" value="C:cell outer membrane"/>
    <property type="evidence" value="ECO:0007669"/>
    <property type="project" value="UniProtKB-SubCell"/>
</dbReference>
<dbReference type="InterPro" id="IPR051692">
    <property type="entry name" value="OMP-like"/>
</dbReference>
<keyword evidence="10" id="KW-1185">Reference proteome</keyword>
<evidence type="ECO:0000256" key="2">
    <source>
        <dbReference type="ARBA" id="ARBA00022729"/>
    </source>
</evidence>
<keyword evidence="4" id="KW-0998">Cell outer membrane</keyword>
<feature type="compositionally biased region" description="Polar residues" evidence="6">
    <location>
        <begin position="237"/>
        <end position="249"/>
    </location>
</feature>
<dbReference type="SUPFAM" id="SSF56925">
    <property type="entry name" value="OMPA-like"/>
    <property type="match status" value="1"/>
</dbReference>
<evidence type="ECO:0000313" key="9">
    <source>
        <dbReference type="EMBL" id="SDS57280.1"/>
    </source>
</evidence>
<protein>
    <submittedName>
        <fullName evidence="9">Opacity protein</fullName>
    </submittedName>
</protein>
<name>A0A1H1TAK8_9BRAD</name>
<dbReference type="PANTHER" id="PTHR34001">
    <property type="entry name" value="BLL7405 PROTEIN"/>
    <property type="match status" value="1"/>
</dbReference>
<dbReference type="Pfam" id="PF13505">
    <property type="entry name" value="OMP_b-brl"/>
    <property type="match status" value="1"/>
</dbReference>
<evidence type="ECO:0000259" key="8">
    <source>
        <dbReference type="Pfam" id="PF13505"/>
    </source>
</evidence>